<dbReference type="InterPro" id="IPR013783">
    <property type="entry name" value="Ig-like_fold"/>
</dbReference>
<dbReference type="Gene3D" id="3.80.10.10">
    <property type="entry name" value="Ribonuclease Inhibitor"/>
    <property type="match status" value="6"/>
</dbReference>
<dbReference type="PRINTS" id="PR00019">
    <property type="entry name" value="LEURICHRPT"/>
</dbReference>
<keyword evidence="9" id="KW-1185">Reference proteome</keyword>
<dbReference type="InterPro" id="IPR036116">
    <property type="entry name" value="FN3_sf"/>
</dbReference>
<evidence type="ECO:0000256" key="1">
    <source>
        <dbReference type="ARBA" id="ARBA00022614"/>
    </source>
</evidence>
<dbReference type="PROSITE" id="PS51450">
    <property type="entry name" value="LRR"/>
    <property type="match status" value="7"/>
</dbReference>
<feature type="domain" description="LRRCT" evidence="7">
    <location>
        <begin position="1243"/>
        <end position="1294"/>
    </location>
</feature>
<comment type="caution">
    <text evidence="8">The sequence shown here is derived from an EMBL/GenBank/DDBJ whole genome shotgun (WGS) entry which is preliminary data.</text>
</comment>
<keyword evidence="6" id="KW-0812">Transmembrane</keyword>
<evidence type="ECO:0000256" key="2">
    <source>
        <dbReference type="ARBA" id="ARBA00022729"/>
    </source>
</evidence>
<dbReference type="FunFam" id="3.80.10.10:FF:001164">
    <property type="entry name" value="GH01279p"/>
    <property type="match status" value="2"/>
</dbReference>
<feature type="transmembrane region" description="Helical" evidence="6">
    <location>
        <begin position="1412"/>
        <end position="1434"/>
    </location>
</feature>
<dbReference type="OrthoDB" id="5789657at2759"/>
<dbReference type="SUPFAM" id="SSF52058">
    <property type="entry name" value="L domain-like"/>
    <property type="match status" value="3"/>
</dbReference>
<keyword evidence="1" id="KW-0433">Leucine-rich repeat</keyword>
<accession>A0A9J6G0P7</accession>
<dbReference type="GO" id="GO:0005615">
    <property type="term" value="C:extracellular space"/>
    <property type="evidence" value="ECO:0007669"/>
    <property type="project" value="TreeGrafter"/>
</dbReference>
<keyword evidence="4" id="KW-1015">Disulfide bond</keyword>
<dbReference type="SUPFAM" id="SSF49265">
    <property type="entry name" value="Fibronectin type III"/>
    <property type="match status" value="1"/>
</dbReference>
<dbReference type="SMART" id="SM00365">
    <property type="entry name" value="LRR_SD22"/>
    <property type="match status" value="7"/>
</dbReference>
<reference evidence="8 9" key="1">
    <citation type="journal article" date="2020" name="Cell">
        <title>Large-Scale Comparative Analyses of Tick Genomes Elucidate Their Genetic Diversity and Vector Capacities.</title>
        <authorList>
            <consortium name="Tick Genome and Microbiome Consortium (TIGMIC)"/>
            <person name="Jia N."/>
            <person name="Wang J."/>
            <person name="Shi W."/>
            <person name="Du L."/>
            <person name="Sun Y."/>
            <person name="Zhan W."/>
            <person name="Jiang J.F."/>
            <person name="Wang Q."/>
            <person name="Zhang B."/>
            <person name="Ji P."/>
            <person name="Bell-Sakyi L."/>
            <person name="Cui X.M."/>
            <person name="Yuan T.T."/>
            <person name="Jiang B.G."/>
            <person name="Yang W.F."/>
            <person name="Lam T.T."/>
            <person name="Chang Q.C."/>
            <person name="Ding S.J."/>
            <person name="Wang X.J."/>
            <person name="Zhu J.G."/>
            <person name="Ruan X.D."/>
            <person name="Zhao L."/>
            <person name="Wei J.T."/>
            <person name="Ye R.Z."/>
            <person name="Que T.C."/>
            <person name="Du C.H."/>
            <person name="Zhou Y.H."/>
            <person name="Cheng J.X."/>
            <person name="Dai P.F."/>
            <person name="Guo W.B."/>
            <person name="Han X.H."/>
            <person name="Huang E.J."/>
            <person name="Li L.F."/>
            <person name="Wei W."/>
            <person name="Gao Y.C."/>
            <person name="Liu J.Z."/>
            <person name="Shao H.Z."/>
            <person name="Wang X."/>
            <person name="Wang C.C."/>
            <person name="Yang T.C."/>
            <person name="Huo Q.B."/>
            <person name="Li W."/>
            <person name="Chen H.Y."/>
            <person name="Chen S.E."/>
            <person name="Zhou L.G."/>
            <person name="Ni X.B."/>
            <person name="Tian J.H."/>
            <person name="Sheng Y."/>
            <person name="Liu T."/>
            <person name="Pan Y.S."/>
            <person name="Xia L.Y."/>
            <person name="Li J."/>
            <person name="Zhao F."/>
            <person name="Cao W.C."/>
        </authorList>
    </citation>
    <scope>NUCLEOTIDE SEQUENCE [LARGE SCALE GENOMIC DNA]</scope>
    <source>
        <strain evidence="8">HaeL-2018</strain>
    </source>
</reference>
<evidence type="ECO:0000313" key="8">
    <source>
        <dbReference type="EMBL" id="KAH9369010.1"/>
    </source>
</evidence>
<gene>
    <name evidence="8" type="ORF">HPB48_002644</name>
</gene>
<dbReference type="InterPro" id="IPR000483">
    <property type="entry name" value="Cys-rich_flank_reg_C"/>
</dbReference>
<sequence length="1435" mass="162145">MDAISTPSPSAALHQPFEHSTTASTASQPSETTVDHRDINTAVNTHVGAAGSAPPTAPFTMTSTEDSMEDEDEDPSEWNTVTYRRYTTKRLQGELRAERVSRPHFLALVRPLNQMSVQAIPKAVITRLIEHTAPSSVAAEHSAFRYIAKANAVRLSIRDQQHLENLLAQRELTLPPALAGEARRIPVEIVDATQPTEVTSKGVVKIRPEHTEAYIANHIRCESANILGFRIMGKSRMLLITFDTPRPPKRLSLDYEIVPVYEHRPRALACLRCHALGHMAKFCPSRAVCGHCGRMHEEDKQCEETPFCVACQAAGHISLDPTCPTRAWKAETSSAPKQNPPAEAESRELASALAKNAGTPLKSYSQAFLLSMAYTMKGFVVICLALAASLADARIRCPTGQTQLYPCKCARSEDAGLHVLCEDVNLAMMSRGLSNVEHPVANLTIVRSSFKRLFGDVFKDLHVINLTVAHGSLASVSTDLMDHFNESLKLLSFEDNALTEIPVELINKFRNLTSLNLAHNRIEVIPANAFGALNILFELRLDHNLIFKVHPSAFTGMNRLERLEMHHNRMEKIERNTFRFARKIKYLDLSHNNFTAFQKTDFNQLTNMWFLNISNNRVKTFPRGMFVANAILRVINMSYNELSEVDANTVKGVRFLRDVYFRGNKIKAVHKQAFVSSKHLRTLDLAFNQLEDIGYEQFKDFQWLEKLDLSYNKISKIASSAFLKMYQVHLDLSHNNISFIGDMAFQELSNVSVFDLSHNNITTMPKDAFYLSDVTVLLLNHNNITDFNTVPVANITGIKVLNVTFNKINQINRKAFTKKKLYELHTVDFSYNNISEISGSIFEKLGGVRFINLSHNVIKKIGYSTFGSIPTLLDLDISHNNISDVSHGGLSAMVSVRFIRANDNKIKKMFNLPIALNELHLQNNQISHFGPGTFRSMNSMLRLYLDSNNLTRLEKGSFANLLTLQTLSLANNSIDRVPWEALEDMSALQYLYLNHNKIKSLPKKAFGRLPVVFDLRLQHNQISNISEYAFEGMLQLLRLNLSYNNISFIPPDAFKGLVSLQSLDLSHNLLNKLENKTHGLLDDLLSLSTINVSHNEVAFVTEKTFPRSPYIPYKLRHVDLSHNFISVITNSFDDGLGKVEYLDLRHNLINEVYPKILSNLTSLKHLDMSHNDLRHVANGALILPQNVSWADFSHNKIFSVDLRDFLASQDLRHLDLRFNNVTVFVEEYMTRIKNGLRLYYEGNPLTCDCRVKYLRQWLSHNSQATEWNSVICDSPQHLHRRRLIDVTPDVLECLTDEERAEQGDDDGAAVDLKFRVVDSPSRKTIRFAWYVATKEDVSGFRAIVSDVPTSSLTSETDIPYRYREYSIDGLEPSTEYRLCLVALDSTGEARRLPHRQCRTVKPVGAASRTAPFSVLFFVVVVGLATKILSPFCVYR</sequence>
<dbReference type="InterPro" id="IPR003591">
    <property type="entry name" value="Leu-rich_rpt_typical-subtyp"/>
</dbReference>
<evidence type="ECO:0000259" key="7">
    <source>
        <dbReference type="SMART" id="SM00082"/>
    </source>
</evidence>
<evidence type="ECO:0000256" key="3">
    <source>
        <dbReference type="ARBA" id="ARBA00022737"/>
    </source>
</evidence>
<dbReference type="PANTHER" id="PTHR45712:SF22">
    <property type="entry name" value="INSULIN-LIKE GROWTH FACTOR-BINDING PROTEIN COMPLEX ACID LABILE SUBUNIT"/>
    <property type="match status" value="1"/>
</dbReference>
<evidence type="ECO:0000256" key="5">
    <source>
        <dbReference type="SAM" id="MobiDB-lite"/>
    </source>
</evidence>
<keyword evidence="6" id="KW-0472">Membrane</keyword>
<protein>
    <recommendedName>
        <fullName evidence="7">LRRCT domain-containing protein</fullName>
    </recommendedName>
</protein>
<dbReference type="EMBL" id="JABSTR010000004">
    <property type="protein sequence ID" value="KAH9369010.1"/>
    <property type="molecule type" value="Genomic_DNA"/>
</dbReference>
<feature type="region of interest" description="Disordered" evidence="5">
    <location>
        <begin position="46"/>
        <end position="79"/>
    </location>
</feature>
<name>A0A9J6G0P7_HAELO</name>
<dbReference type="SMART" id="SM00082">
    <property type="entry name" value="LRRCT"/>
    <property type="match status" value="1"/>
</dbReference>
<feature type="region of interest" description="Disordered" evidence="5">
    <location>
        <begin position="1"/>
        <end position="34"/>
    </location>
</feature>
<dbReference type="OMA" id="IDTIPNW"/>
<keyword evidence="6" id="KW-1133">Transmembrane helix</keyword>
<feature type="compositionally biased region" description="Acidic residues" evidence="5">
    <location>
        <begin position="66"/>
        <end position="76"/>
    </location>
</feature>
<keyword evidence="2" id="KW-0732">Signal</keyword>
<dbReference type="Proteomes" id="UP000821853">
    <property type="component" value="Chromosome 2"/>
</dbReference>
<dbReference type="Pfam" id="PF13855">
    <property type="entry name" value="LRR_8"/>
    <property type="match status" value="6"/>
</dbReference>
<dbReference type="PANTHER" id="PTHR45712">
    <property type="entry name" value="AGAP008170-PA"/>
    <property type="match status" value="1"/>
</dbReference>
<proteinExistence type="predicted"/>
<dbReference type="InterPro" id="IPR001611">
    <property type="entry name" value="Leu-rich_rpt"/>
</dbReference>
<feature type="compositionally biased region" description="Polar residues" evidence="5">
    <location>
        <begin position="18"/>
        <end position="32"/>
    </location>
</feature>
<dbReference type="Pfam" id="PF13516">
    <property type="entry name" value="LRR_6"/>
    <property type="match status" value="1"/>
</dbReference>
<keyword evidence="3" id="KW-0677">Repeat</keyword>
<dbReference type="InterPro" id="IPR050333">
    <property type="entry name" value="SLRP"/>
</dbReference>
<evidence type="ECO:0000256" key="6">
    <source>
        <dbReference type="SAM" id="Phobius"/>
    </source>
</evidence>
<dbReference type="InterPro" id="IPR032675">
    <property type="entry name" value="LRR_dom_sf"/>
</dbReference>
<dbReference type="VEuPathDB" id="VectorBase:HLOH_062951"/>
<organism evidence="8 9">
    <name type="scientific">Haemaphysalis longicornis</name>
    <name type="common">Bush tick</name>
    <dbReference type="NCBI Taxonomy" id="44386"/>
    <lineage>
        <taxon>Eukaryota</taxon>
        <taxon>Metazoa</taxon>
        <taxon>Ecdysozoa</taxon>
        <taxon>Arthropoda</taxon>
        <taxon>Chelicerata</taxon>
        <taxon>Arachnida</taxon>
        <taxon>Acari</taxon>
        <taxon>Parasitiformes</taxon>
        <taxon>Ixodida</taxon>
        <taxon>Ixodoidea</taxon>
        <taxon>Ixodidae</taxon>
        <taxon>Haemaphysalinae</taxon>
        <taxon>Haemaphysalis</taxon>
    </lineage>
</organism>
<dbReference type="SMART" id="SM00369">
    <property type="entry name" value="LRR_TYP"/>
    <property type="match status" value="26"/>
</dbReference>
<dbReference type="Gene3D" id="2.60.40.10">
    <property type="entry name" value="Immunoglobulins"/>
    <property type="match status" value="1"/>
</dbReference>
<evidence type="ECO:0000313" key="9">
    <source>
        <dbReference type="Proteomes" id="UP000821853"/>
    </source>
</evidence>
<evidence type="ECO:0000256" key="4">
    <source>
        <dbReference type="ARBA" id="ARBA00023157"/>
    </source>
</evidence>